<evidence type="ECO:0000313" key="11">
    <source>
        <dbReference type="EMBL" id="MCS5719182.1"/>
    </source>
</evidence>
<dbReference type="Gene3D" id="3.40.50.300">
    <property type="entry name" value="P-loop containing nucleotide triphosphate hydrolases"/>
    <property type="match status" value="1"/>
</dbReference>
<proteinExistence type="inferred from homology"/>
<protein>
    <submittedName>
        <fullName evidence="11">ATP-binding cassette domain-containing protein</fullName>
    </submittedName>
</protein>
<evidence type="ECO:0000256" key="6">
    <source>
        <dbReference type="ARBA" id="ARBA00022967"/>
    </source>
</evidence>
<dbReference type="Proteomes" id="UP001165584">
    <property type="component" value="Unassembled WGS sequence"/>
</dbReference>
<keyword evidence="6" id="KW-1278">Translocase</keyword>
<dbReference type="EMBL" id="JANLCM010000002">
    <property type="protein sequence ID" value="MCS5719182.1"/>
    <property type="molecule type" value="Genomic_DNA"/>
</dbReference>
<feature type="domain" description="ABC transporter" evidence="10">
    <location>
        <begin position="7"/>
        <end position="237"/>
    </location>
</feature>
<dbReference type="RefSeq" id="WP_259508686.1">
    <property type="nucleotide sequence ID" value="NZ_JANLCM010000002.1"/>
</dbReference>
<evidence type="ECO:0000259" key="10">
    <source>
        <dbReference type="PROSITE" id="PS50893"/>
    </source>
</evidence>
<dbReference type="InterPro" id="IPR003439">
    <property type="entry name" value="ABC_transporter-like_ATP-bd"/>
</dbReference>
<keyword evidence="5 11" id="KW-0067">ATP-binding</keyword>
<dbReference type="SMART" id="SM00382">
    <property type="entry name" value="AAA"/>
    <property type="match status" value="1"/>
</dbReference>
<dbReference type="PANTHER" id="PTHR42711">
    <property type="entry name" value="ABC TRANSPORTER ATP-BINDING PROTEIN"/>
    <property type="match status" value="1"/>
</dbReference>
<name>A0ABT2GSH9_9MICO</name>
<comment type="similarity">
    <text evidence="9">Belongs to the ABC transporter superfamily. Drug exporter-1 (DrugE1) (TC 3.A.1.105) family.</text>
</comment>
<evidence type="ECO:0000256" key="7">
    <source>
        <dbReference type="ARBA" id="ARBA00023136"/>
    </source>
</evidence>
<dbReference type="InterPro" id="IPR003593">
    <property type="entry name" value="AAA+_ATPase"/>
</dbReference>
<evidence type="ECO:0000256" key="5">
    <source>
        <dbReference type="ARBA" id="ARBA00022840"/>
    </source>
</evidence>
<evidence type="ECO:0000256" key="4">
    <source>
        <dbReference type="ARBA" id="ARBA00022741"/>
    </source>
</evidence>
<dbReference type="PROSITE" id="PS50893">
    <property type="entry name" value="ABC_TRANSPORTER_2"/>
    <property type="match status" value="1"/>
</dbReference>
<dbReference type="GO" id="GO:0005524">
    <property type="term" value="F:ATP binding"/>
    <property type="evidence" value="ECO:0007669"/>
    <property type="project" value="UniProtKB-KW"/>
</dbReference>
<keyword evidence="2" id="KW-0813">Transport</keyword>
<evidence type="ECO:0000313" key="12">
    <source>
        <dbReference type="Proteomes" id="UP001165584"/>
    </source>
</evidence>
<keyword evidence="4" id="KW-0547">Nucleotide-binding</keyword>
<dbReference type="PROSITE" id="PS00211">
    <property type="entry name" value="ABC_TRANSPORTER_1"/>
    <property type="match status" value="1"/>
</dbReference>
<organism evidence="11 12">
    <name type="scientific">Herbiconiux aconitum</name>
    <dbReference type="NCBI Taxonomy" id="2970913"/>
    <lineage>
        <taxon>Bacteria</taxon>
        <taxon>Bacillati</taxon>
        <taxon>Actinomycetota</taxon>
        <taxon>Actinomycetes</taxon>
        <taxon>Micrococcales</taxon>
        <taxon>Microbacteriaceae</taxon>
        <taxon>Herbiconiux</taxon>
    </lineage>
</organism>
<evidence type="ECO:0000256" key="8">
    <source>
        <dbReference type="ARBA" id="ARBA00023251"/>
    </source>
</evidence>
<dbReference type="InterPro" id="IPR005894">
    <property type="entry name" value="DrrA"/>
</dbReference>
<dbReference type="InterPro" id="IPR050763">
    <property type="entry name" value="ABC_transporter_ATP-binding"/>
</dbReference>
<comment type="subcellular location">
    <subcellularLocation>
        <location evidence="1">Cell membrane</location>
        <topology evidence="1">Peripheral membrane protein</topology>
        <orientation evidence="1">Cytoplasmic side</orientation>
    </subcellularLocation>
</comment>
<dbReference type="SUPFAM" id="SSF52540">
    <property type="entry name" value="P-loop containing nucleoside triphosphate hydrolases"/>
    <property type="match status" value="1"/>
</dbReference>
<dbReference type="InterPro" id="IPR017871">
    <property type="entry name" value="ABC_transporter-like_CS"/>
</dbReference>
<evidence type="ECO:0000256" key="1">
    <source>
        <dbReference type="ARBA" id="ARBA00004413"/>
    </source>
</evidence>
<keyword evidence="7" id="KW-0472">Membrane</keyword>
<reference evidence="11" key="1">
    <citation type="submission" date="2022-08" db="EMBL/GenBank/DDBJ databases">
        <authorList>
            <person name="Deng Y."/>
            <person name="Han X.-F."/>
            <person name="Zhang Y.-Q."/>
        </authorList>
    </citation>
    <scope>NUCLEOTIDE SEQUENCE</scope>
    <source>
        <strain evidence="11">CPCC 205763</strain>
    </source>
</reference>
<dbReference type="Pfam" id="PF00005">
    <property type="entry name" value="ABC_tran"/>
    <property type="match status" value="1"/>
</dbReference>
<sequence length="331" mass="34924">MSTDPVIEVTGLAKSYGAHAVLRGVDFAVAAGEIFALLGPNGAGKTTTVNILTTLVAADRGRAIIGGIDVAKHPERVRRVISLTGQYASVDAFQTGRENLLMMSRLAHLGSRAARRRTDELLQQFDLTEAAGRRAGTYSGGMRRRLDLAISLIAEPPVVFLDEPTTGLDPRSRAQMWEVVRALAAAGTTILLTTQYLEEADQLADHVAVLDDGRVIASGTADELKSRVSGGRVEVLFGNADDARTAIAAGLGEAAADTDGFGIAIASDTPVRTIREALDGASAHGLDVADITIVKPSLDDVFLALTGHVRADDQTRDQTDTRTDQTNEVAA</sequence>
<evidence type="ECO:0000256" key="3">
    <source>
        <dbReference type="ARBA" id="ARBA00022475"/>
    </source>
</evidence>
<gene>
    <name evidence="11" type="ORF">N1027_13660</name>
</gene>
<accession>A0ABT2GSH9</accession>
<keyword evidence="3" id="KW-1003">Cell membrane</keyword>
<keyword evidence="12" id="KW-1185">Reference proteome</keyword>
<comment type="caution">
    <text evidence="11">The sequence shown here is derived from an EMBL/GenBank/DDBJ whole genome shotgun (WGS) entry which is preliminary data.</text>
</comment>
<dbReference type="InterPro" id="IPR027417">
    <property type="entry name" value="P-loop_NTPase"/>
</dbReference>
<keyword evidence="8" id="KW-0046">Antibiotic resistance</keyword>
<dbReference type="PANTHER" id="PTHR42711:SF19">
    <property type="entry name" value="DOXORUBICIN RESISTANCE ATP-BINDING PROTEIN DRRA"/>
    <property type="match status" value="1"/>
</dbReference>
<evidence type="ECO:0000256" key="2">
    <source>
        <dbReference type="ARBA" id="ARBA00022448"/>
    </source>
</evidence>
<evidence type="ECO:0000256" key="9">
    <source>
        <dbReference type="ARBA" id="ARBA00049985"/>
    </source>
</evidence>
<dbReference type="NCBIfam" id="TIGR01188">
    <property type="entry name" value="drrA"/>
    <property type="match status" value="1"/>
</dbReference>